<protein>
    <recommendedName>
        <fullName evidence="14">Chemotaxis protein CheY</fullName>
    </recommendedName>
</protein>
<keyword evidence="6 9" id="KW-0238">DNA-binding</keyword>
<organism evidence="12 13">
    <name type="scientific">Puniceibacterium antarcticum</name>
    <dbReference type="NCBI Taxonomy" id="1206336"/>
    <lineage>
        <taxon>Bacteria</taxon>
        <taxon>Pseudomonadati</taxon>
        <taxon>Pseudomonadota</taxon>
        <taxon>Alphaproteobacteria</taxon>
        <taxon>Rhodobacterales</taxon>
        <taxon>Paracoccaceae</taxon>
        <taxon>Puniceibacterium</taxon>
    </lineage>
</organism>
<dbReference type="PROSITE" id="PS50110">
    <property type="entry name" value="RESPONSE_REGULATORY"/>
    <property type="match status" value="1"/>
</dbReference>
<dbReference type="CDD" id="cd00383">
    <property type="entry name" value="trans_reg_C"/>
    <property type="match status" value="1"/>
</dbReference>
<dbReference type="InterPro" id="IPR001789">
    <property type="entry name" value="Sig_transdc_resp-reg_receiver"/>
</dbReference>
<keyword evidence="4" id="KW-0902">Two-component regulatory system</keyword>
<sequence>MINILLIDDDSELTGLLGEYLEQEGFRVAIAQDGERALGRIVDSRADIVVLDIMMPKVDGLRVLRRIRSESSVPVLMLTARGDEADRIAGLDLGADDYLAKPCSPAELAARIRAILRRTLPVEEKASENSGVQREGPLSIDRHRRIATWADIPIALTGVEFNILDVLIAQVGRPVSRAELSLQGLGRPLASYDRAVDVHVSSIRQKIGNFEDGRSPIQSLRGVGYVLVKE</sequence>
<dbReference type="Pfam" id="PF00486">
    <property type="entry name" value="Trans_reg_C"/>
    <property type="match status" value="1"/>
</dbReference>
<evidence type="ECO:0000259" key="11">
    <source>
        <dbReference type="PROSITE" id="PS51755"/>
    </source>
</evidence>
<reference evidence="12 13" key="1">
    <citation type="submission" date="2013-09" db="EMBL/GenBank/DDBJ databases">
        <title>Genome sequencing of Phaeobacter antarcticus sp. nov. SM1211.</title>
        <authorList>
            <person name="Zhang X.-Y."/>
            <person name="Liu C."/>
            <person name="Chen X.-L."/>
            <person name="Xie B.-B."/>
            <person name="Qin Q.-L."/>
            <person name="Rong J.-C."/>
            <person name="Zhang Y.-Z."/>
        </authorList>
    </citation>
    <scope>NUCLEOTIDE SEQUENCE [LARGE SCALE GENOMIC DNA]</scope>
    <source>
        <strain evidence="12 13">SM1211</strain>
    </source>
</reference>
<evidence type="ECO:0000256" key="5">
    <source>
        <dbReference type="ARBA" id="ARBA00023015"/>
    </source>
</evidence>
<dbReference type="Gene3D" id="6.10.250.690">
    <property type="match status" value="1"/>
</dbReference>
<keyword evidence="13" id="KW-1185">Reference proteome</keyword>
<dbReference type="FunFam" id="3.40.50.2300:FF:000001">
    <property type="entry name" value="DNA-binding response regulator PhoB"/>
    <property type="match status" value="1"/>
</dbReference>
<evidence type="ECO:0000259" key="10">
    <source>
        <dbReference type="PROSITE" id="PS50110"/>
    </source>
</evidence>
<dbReference type="OrthoDB" id="9784252at2"/>
<evidence type="ECO:0008006" key="14">
    <source>
        <dbReference type="Google" id="ProtNLM"/>
    </source>
</evidence>
<dbReference type="SUPFAM" id="SSF52172">
    <property type="entry name" value="CheY-like"/>
    <property type="match status" value="1"/>
</dbReference>
<dbReference type="PANTHER" id="PTHR48111">
    <property type="entry name" value="REGULATOR OF RPOS"/>
    <property type="match status" value="1"/>
</dbReference>
<dbReference type="Proteomes" id="UP000231259">
    <property type="component" value="Unassembled WGS sequence"/>
</dbReference>
<proteinExistence type="predicted"/>
<dbReference type="Gene3D" id="3.40.50.2300">
    <property type="match status" value="1"/>
</dbReference>
<feature type="domain" description="OmpR/PhoB-type" evidence="11">
    <location>
        <begin position="130"/>
        <end position="229"/>
    </location>
</feature>
<dbReference type="InterPro" id="IPR011006">
    <property type="entry name" value="CheY-like_superfamily"/>
</dbReference>
<name>A0A2G8RKM4_9RHOB</name>
<dbReference type="CDD" id="cd17623">
    <property type="entry name" value="REC_OmpR_CpxR"/>
    <property type="match status" value="1"/>
</dbReference>
<keyword evidence="2" id="KW-0963">Cytoplasm</keyword>
<dbReference type="GO" id="GO:0032993">
    <property type="term" value="C:protein-DNA complex"/>
    <property type="evidence" value="ECO:0007669"/>
    <property type="project" value="TreeGrafter"/>
</dbReference>
<gene>
    <name evidence="12" type="ORF">P775_01300</name>
</gene>
<evidence type="ECO:0000256" key="2">
    <source>
        <dbReference type="ARBA" id="ARBA00022490"/>
    </source>
</evidence>
<dbReference type="InterPro" id="IPR001867">
    <property type="entry name" value="OmpR/PhoB-type_DNA-bd"/>
</dbReference>
<dbReference type="SMART" id="SM00448">
    <property type="entry name" value="REC"/>
    <property type="match status" value="1"/>
</dbReference>
<dbReference type="Pfam" id="PF00072">
    <property type="entry name" value="Response_reg"/>
    <property type="match status" value="1"/>
</dbReference>
<evidence type="ECO:0000256" key="8">
    <source>
        <dbReference type="PROSITE-ProRule" id="PRU00169"/>
    </source>
</evidence>
<dbReference type="GO" id="GO:0000156">
    <property type="term" value="F:phosphorelay response regulator activity"/>
    <property type="evidence" value="ECO:0007669"/>
    <property type="project" value="TreeGrafter"/>
</dbReference>
<dbReference type="InterPro" id="IPR039420">
    <property type="entry name" value="WalR-like"/>
</dbReference>
<keyword evidence="5" id="KW-0805">Transcription regulation</keyword>
<dbReference type="PANTHER" id="PTHR48111:SF39">
    <property type="entry name" value="TRANSCRIPTIONAL REGULATORY PROTEIN CPXR"/>
    <property type="match status" value="1"/>
</dbReference>
<feature type="DNA-binding region" description="OmpR/PhoB-type" evidence="9">
    <location>
        <begin position="130"/>
        <end position="229"/>
    </location>
</feature>
<feature type="domain" description="Response regulatory" evidence="10">
    <location>
        <begin position="3"/>
        <end position="116"/>
    </location>
</feature>
<evidence type="ECO:0000313" key="13">
    <source>
        <dbReference type="Proteomes" id="UP000231259"/>
    </source>
</evidence>
<dbReference type="EMBL" id="AWWI01000016">
    <property type="protein sequence ID" value="PIL22134.1"/>
    <property type="molecule type" value="Genomic_DNA"/>
</dbReference>
<dbReference type="PROSITE" id="PS51755">
    <property type="entry name" value="OMPR_PHOB"/>
    <property type="match status" value="1"/>
</dbReference>
<dbReference type="SMART" id="SM00862">
    <property type="entry name" value="Trans_reg_C"/>
    <property type="match status" value="1"/>
</dbReference>
<feature type="modified residue" description="4-aspartylphosphate" evidence="8">
    <location>
        <position position="52"/>
    </location>
</feature>
<dbReference type="Gene3D" id="1.10.10.10">
    <property type="entry name" value="Winged helix-like DNA-binding domain superfamily/Winged helix DNA-binding domain"/>
    <property type="match status" value="1"/>
</dbReference>
<dbReference type="InterPro" id="IPR036388">
    <property type="entry name" value="WH-like_DNA-bd_sf"/>
</dbReference>
<accession>A0A2G8RKM4</accession>
<evidence type="ECO:0000256" key="1">
    <source>
        <dbReference type="ARBA" id="ARBA00004496"/>
    </source>
</evidence>
<dbReference type="AlphaFoldDB" id="A0A2G8RKM4"/>
<dbReference type="GO" id="GO:0005829">
    <property type="term" value="C:cytosol"/>
    <property type="evidence" value="ECO:0007669"/>
    <property type="project" value="TreeGrafter"/>
</dbReference>
<dbReference type="InterPro" id="IPR058124">
    <property type="entry name" value="CpxR-like_REC"/>
</dbReference>
<dbReference type="InterPro" id="IPR016032">
    <property type="entry name" value="Sig_transdc_resp-reg_C-effctor"/>
</dbReference>
<evidence type="ECO:0000256" key="4">
    <source>
        <dbReference type="ARBA" id="ARBA00023012"/>
    </source>
</evidence>
<evidence type="ECO:0000256" key="7">
    <source>
        <dbReference type="ARBA" id="ARBA00023163"/>
    </source>
</evidence>
<dbReference type="SUPFAM" id="SSF46894">
    <property type="entry name" value="C-terminal effector domain of the bipartite response regulators"/>
    <property type="match status" value="1"/>
</dbReference>
<keyword evidence="7" id="KW-0804">Transcription</keyword>
<dbReference type="GO" id="GO:0000976">
    <property type="term" value="F:transcription cis-regulatory region binding"/>
    <property type="evidence" value="ECO:0007669"/>
    <property type="project" value="TreeGrafter"/>
</dbReference>
<evidence type="ECO:0000256" key="6">
    <source>
        <dbReference type="ARBA" id="ARBA00023125"/>
    </source>
</evidence>
<evidence type="ECO:0000256" key="3">
    <source>
        <dbReference type="ARBA" id="ARBA00022553"/>
    </source>
</evidence>
<evidence type="ECO:0000256" key="9">
    <source>
        <dbReference type="PROSITE-ProRule" id="PRU01091"/>
    </source>
</evidence>
<dbReference type="GO" id="GO:0006355">
    <property type="term" value="P:regulation of DNA-templated transcription"/>
    <property type="evidence" value="ECO:0007669"/>
    <property type="project" value="InterPro"/>
</dbReference>
<comment type="subcellular location">
    <subcellularLocation>
        <location evidence="1">Cytoplasm</location>
    </subcellularLocation>
</comment>
<comment type="caution">
    <text evidence="12">The sequence shown here is derived from an EMBL/GenBank/DDBJ whole genome shotgun (WGS) entry which is preliminary data.</text>
</comment>
<dbReference type="RefSeq" id="WP_099909250.1">
    <property type="nucleotide sequence ID" value="NZ_AWWI01000016.1"/>
</dbReference>
<keyword evidence="3 8" id="KW-0597">Phosphoprotein</keyword>
<evidence type="ECO:0000313" key="12">
    <source>
        <dbReference type="EMBL" id="PIL22134.1"/>
    </source>
</evidence>